<sequence>AEESAEFSREVENNMTRSAGKSFTKEGVKAMAKEAAKEALEKYAQEGGKFLLKNFRNKVLWNMFKKILYALLRDCSFKGLQAIRCATEGANQMNTGMVNADKAKLEKKIEQLITQQRFLDFIMQQTEDQKKIEQKRLEELYKSSGAALRDVLDTIDHYSSVQSRIAGCRA</sequence>
<evidence type="ECO:0000256" key="5">
    <source>
        <dbReference type="SAM" id="MobiDB-lite"/>
    </source>
</evidence>
<dbReference type="AlphaFoldDB" id="A0A659QG32"/>
<dbReference type="EMBL" id="PYKG01000116">
    <property type="protein sequence ID" value="TGC85465.1"/>
    <property type="molecule type" value="Genomic_DNA"/>
</dbReference>
<evidence type="ECO:0000256" key="2">
    <source>
        <dbReference type="ARBA" id="ARBA00022870"/>
    </source>
</evidence>
<evidence type="ECO:0000256" key="4">
    <source>
        <dbReference type="ARBA" id="ARBA00035640"/>
    </source>
</evidence>
<dbReference type="Proteomes" id="UP000297846">
    <property type="component" value="Unassembled WGS sequence"/>
</dbReference>
<evidence type="ECO:0000256" key="3">
    <source>
        <dbReference type="ARBA" id="ARBA00023026"/>
    </source>
</evidence>
<keyword evidence="2" id="KW-1043">Host membrane</keyword>
<reference evidence="7 8" key="1">
    <citation type="submission" date="2018-03" db="EMBL/GenBank/DDBJ databases">
        <title>Non-Typhoidal Salmonella genome sequencing and assembly.</title>
        <authorList>
            <person name="Matchawe C."/>
        </authorList>
    </citation>
    <scope>NUCLEOTIDE SEQUENCE [LARGE SCALE GENOMIC DNA]</scope>
    <source>
        <strain evidence="7 8">31evb</strain>
    </source>
</reference>
<keyword evidence="3" id="KW-0843">Virulence</keyword>
<evidence type="ECO:0000259" key="6">
    <source>
        <dbReference type="Pfam" id="PF04888"/>
    </source>
</evidence>
<dbReference type="Pfam" id="PF04888">
    <property type="entry name" value="SseC"/>
    <property type="match status" value="1"/>
</dbReference>
<protein>
    <submittedName>
        <fullName evidence="7">Pathogenicity island 2 effector protein SseC</fullName>
    </submittedName>
</protein>
<feature type="compositionally biased region" description="Basic and acidic residues" evidence="5">
    <location>
        <begin position="1"/>
        <end position="12"/>
    </location>
</feature>
<dbReference type="RefSeq" id="WP_167852855.1">
    <property type="nucleotide sequence ID" value="NZ_PYKG01000116.1"/>
</dbReference>
<dbReference type="InterPro" id="IPR006972">
    <property type="entry name" value="BipB-like_C"/>
</dbReference>
<comment type="subcellular location">
    <subcellularLocation>
        <location evidence="1">Host membrane</location>
        <topology evidence="1">Multi-pass membrane protein</topology>
    </subcellularLocation>
</comment>
<evidence type="ECO:0000256" key="1">
    <source>
        <dbReference type="ARBA" id="ARBA00004301"/>
    </source>
</evidence>
<organism evidence="7 8">
    <name type="scientific">Salmonella enterica subsp. enterica serovar Wilhelmsburg</name>
    <dbReference type="NCBI Taxonomy" id="1960126"/>
    <lineage>
        <taxon>Bacteria</taxon>
        <taxon>Pseudomonadati</taxon>
        <taxon>Pseudomonadota</taxon>
        <taxon>Gammaproteobacteria</taxon>
        <taxon>Enterobacterales</taxon>
        <taxon>Enterobacteriaceae</taxon>
        <taxon>Salmonella</taxon>
    </lineage>
</organism>
<comment type="caution">
    <text evidence="7">The sequence shown here is derived from an EMBL/GenBank/DDBJ whole genome shotgun (WGS) entry which is preliminary data.</text>
</comment>
<feature type="non-terminal residue" evidence="7">
    <location>
        <position position="1"/>
    </location>
</feature>
<feature type="region of interest" description="Disordered" evidence="5">
    <location>
        <begin position="1"/>
        <end position="24"/>
    </location>
</feature>
<proteinExistence type="inferred from homology"/>
<keyword evidence="2" id="KW-0472">Membrane</keyword>
<feature type="domain" description="Translocator protein BipB-like C-terminal" evidence="6">
    <location>
        <begin position="19"/>
        <end position="166"/>
    </location>
</feature>
<evidence type="ECO:0000313" key="8">
    <source>
        <dbReference type="Proteomes" id="UP000297846"/>
    </source>
</evidence>
<accession>A0A659QG32</accession>
<comment type="similarity">
    <text evidence="4">Belongs to the SctE/SipB/YopB family.</text>
</comment>
<gene>
    <name evidence="7" type="ORF">C9F02_14620</name>
</gene>
<dbReference type="GO" id="GO:0033644">
    <property type="term" value="C:host cell membrane"/>
    <property type="evidence" value="ECO:0007669"/>
    <property type="project" value="UniProtKB-SubCell"/>
</dbReference>
<name>A0A659QG32_SALET</name>
<evidence type="ECO:0000313" key="7">
    <source>
        <dbReference type="EMBL" id="TGC85465.1"/>
    </source>
</evidence>